<dbReference type="EMBL" id="FOVH01000028">
    <property type="protein sequence ID" value="SFQ34465.1"/>
    <property type="molecule type" value="Genomic_DNA"/>
</dbReference>
<keyword evidence="2" id="KW-1185">Reference proteome</keyword>
<dbReference type="AlphaFoldDB" id="A0A1I5XR60"/>
<protein>
    <submittedName>
        <fullName evidence="1">Uncharacterized protein</fullName>
    </submittedName>
</protein>
<evidence type="ECO:0000313" key="2">
    <source>
        <dbReference type="Proteomes" id="UP000183413"/>
    </source>
</evidence>
<organism evidence="1 2">
    <name type="scientific">Actinomadura madurae</name>
    <dbReference type="NCBI Taxonomy" id="1993"/>
    <lineage>
        <taxon>Bacteria</taxon>
        <taxon>Bacillati</taxon>
        <taxon>Actinomycetota</taxon>
        <taxon>Actinomycetes</taxon>
        <taxon>Streptosporangiales</taxon>
        <taxon>Thermomonosporaceae</taxon>
        <taxon>Actinomadura</taxon>
    </lineage>
</organism>
<reference evidence="1 2" key="1">
    <citation type="submission" date="2016-10" db="EMBL/GenBank/DDBJ databases">
        <authorList>
            <person name="de Groot N.N."/>
        </authorList>
    </citation>
    <scope>NUCLEOTIDE SEQUENCE [LARGE SCALE GENOMIC DNA]</scope>
    <source>
        <strain evidence="1 2">DSM 43067</strain>
    </source>
</reference>
<gene>
    <name evidence="1" type="ORF">SAMN04489713_1285</name>
</gene>
<proteinExistence type="predicted"/>
<name>A0A1I5XR60_9ACTN</name>
<dbReference type="Proteomes" id="UP000183413">
    <property type="component" value="Unassembled WGS sequence"/>
</dbReference>
<accession>A0A1I5XR60</accession>
<dbReference type="InParanoid" id="A0A1I5XR60"/>
<sequence>MGWVEPKKLNAGAPISCTTVYLDQLAHEIIRQGWKAVPRYDGPHPLLRVFDPAVPDFGESITLVPGTTPDVWWYRSSTGENLAPHTKPARAAERITRILLPFVTAALAARTHQRQTSETGLPTPPSAPDPIRARTIAELHARFGVISWWGTHTKEWWALLPSGTQWRLLNAPTPAALTEAILHARATR</sequence>
<evidence type="ECO:0000313" key="1">
    <source>
        <dbReference type="EMBL" id="SFQ34465.1"/>
    </source>
</evidence>